<comment type="caution">
    <text evidence="1">The sequence shown here is derived from an EMBL/GenBank/DDBJ whole genome shotgun (WGS) entry which is preliminary data.</text>
</comment>
<dbReference type="EMBL" id="QBKT01000001">
    <property type="protein sequence ID" value="PTX63598.1"/>
    <property type="molecule type" value="Genomic_DNA"/>
</dbReference>
<dbReference type="Proteomes" id="UP000244090">
    <property type="component" value="Unassembled WGS sequence"/>
</dbReference>
<accession>A0A2T6C5K0</accession>
<protein>
    <submittedName>
        <fullName evidence="1">Uncharacterized protein</fullName>
    </submittedName>
</protein>
<dbReference type="AlphaFoldDB" id="A0A2T6C5K0"/>
<reference evidence="1 2" key="1">
    <citation type="submission" date="2018-04" db="EMBL/GenBank/DDBJ databases">
        <title>Genomic Encyclopedia of Archaeal and Bacterial Type Strains, Phase II (KMG-II): from individual species to whole genera.</title>
        <authorList>
            <person name="Goeker M."/>
        </authorList>
    </citation>
    <scope>NUCLEOTIDE SEQUENCE [LARGE SCALE GENOMIC DNA]</scope>
    <source>
        <strain evidence="1 2">DSM 25731</strain>
    </source>
</reference>
<dbReference type="PROSITE" id="PS51257">
    <property type="entry name" value="PROKAR_LIPOPROTEIN"/>
    <property type="match status" value="1"/>
</dbReference>
<dbReference type="RefSeq" id="WP_108112987.1">
    <property type="nucleotide sequence ID" value="NZ_QBKT01000001.1"/>
</dbReference>
<evidence type="ECO:0000313" key="1">
    <source>
        <dbReference type="EMBL" id="PTX63598.1"/>
    </source>
</evidence>
<organism evidence="1 2">
    <name type="scientific">Kordia periserrulae</name>
    <dbReference type="NCBI Taxonomy" id="701523"/>
    <lineage>
        <taxon>Bacteria</taxon>
        <taxon>Pseudomonadati</taxon>
        <taxon>Bacteroidota</taxon>
        <taxon>Flavobacteriia</taxon>
        <taxon>Flavobacteriales</taxon>
        <taxon>Flavobacteriaceae</taxon>
        <taxon>Kordia</taxon>
    </lineage>
</organism>
<proteinExistence type="predicted"/>
<name>A0A2T6C5K0_9FLAO</name>
<evidence type="ECO:0000313" key="2">
    <source>
        <dbReference type="Proteomes" id="UP000244090"/>
    </source>
</evidence>
<sequence length="134" mass="15691">MSKKSFFLYSVAIIFLFSCEQKQQFSSQWNYEKIKGYGKTNVHTYIFCGPVAEKLTQYYKVGTWTFYSPQNIKIAEGVFDAELSEINNHGGCSFNVYTNTMNPKKWKFWDSNGTPIPTNKRDLNYLLKYEINNN</sequence>
<gene>
    <name evidence="1" type="ORF">C8N46_101199</name>
</gene>
<dbReference type="OrthoDB" id="1443058at2"/>
<keyword evidence="2" id="KW-1185">Reference proteome</keyword>